<evidence type="ECO:0000256" key="1">
    <source>
        <dbReference type="ARBA" id="ARBA00003330"/>
    </source>
</evidence>
<comment type="similarity">
    <text evidence="10">Belongs to the peroxiredoxin family. BCP/PrxQ subfamily.</text>
</comment>
<keyword evidence="4 15" id="KW-0575">Peroxidase</keyword>
<evidence type="ECO:0000259" key="14">
    <source>
        <dbReference type="PROSITE" id="PS51352"/>
    </source>
</evidence>
<evidence type="ECO:0000256" key="7">
    <source>
        <dbReference type="ARBA" id="ARBA00023157"/>
    </source>
</evidence>
<keyword evidence="16" id="KW-1185">Reference proteome</keyword>
<comment type="function">
    <text evidence="1">Thiol-specific peroxidase that catalyzes the reduction of hydrogen peroxide and organic hydroperoxides to water and alcohols, respectively. Plays a role in cell protection against oxidative stress by detoxifying peroxides and as sensor of hydrogen peroxide-mediated signaling events.</text>
</comment>
<keyword evidence="7" id="KW-1015">Disulfide bond</keyword>
<dbReference type="eggNOG" id="COG1225">
    <property type="taxonomic scope" value="Bacteria"/>
</dbReference>
<sequence length="157" mass="17794">MCVMNIGDKIPEILGPDQDGTLLKSSDFLGSPWILYFYPKDNTSGCTAEACSLRDHIEALAERGYRVVGVSKDSQASHQRFRSKYDLPFLLIADEEHRLQEEMGVWVPKKMYGKEYMGTLRSTFVVDAQGVIRYIFSGKEVNTSKHAEQILKVIDNL</sequence>
<comment type="subunit">
    <text evidence="2">Monomer.</text>
</comment>
<dbReference type="PROSITE" id="PS51352">
    <property type="entry name" value="THIOREDOXIN_2"/>
    <property type="match status" value="1"/>
</dbReference>
<dbReference type="InterPro" id="IPR013766">
    <property type="entry name" value="Thioredoxin_domain"/>
</dbReference>
<dbReference type="FunFam" id="3.40.30.10:FF:000007">
    <property type="entry name" value="Thioredoxin-dependent thiol peroxidase"/>
    <property type="match status" value="1"/>
</dbReference>
<dbReference type="EMBL" id="ACNN01000005">
    <property type="protein sequence ID" value="EEN83710.1"/>
    <property type="molecule type" value="Genomic_DNA"/>
</dbReference>
<proteinExistence type="inferred from homology"/>
<evidence type="ECO:0000256" key="6">
    <source>
        <dbReference type="ARBA" id="ARBA00023002"/>
    </source>
</evidence>
<dbReference type="PANTHER" id="PTHR42801">
    <property type="entry name" value="THIOREDOXIN-DEPENDENT PEROXIDE REDUCTASE"/>
    <property type="match status" value="1"/>
</dbReference>
<evidence type="ECO:0000256" key="3">
    <source>
        <dbReference type="ARBA" id="ARBA00013017"/>
    </source>
</evidence>
<dbReference type="InterPro" id="IPR036249">
    <property type="entry name" value="Thioredoxin-like_sf"/>
</dbReference>
<keyword evidence="6 15" id="KW-0560">Oxidoreductase</keyword>
<feature type="active site" description="Cysteine sulfenic acid (-SOH) intermediate; for peroxidase activity" evidence="13">
    <location>
        <position position="46"/>
    </location>
</feature>
<dbReference type="Pfam" id="PF00578">
    <property type="entry name" value="AhpC-TSA"/>
    <property type="match status" value="1"/>
</dbReference>
<dbReference type="Gene3D" id="3.40.30.10">
    <property type="entry name" value="Glutaredoxin"/>
    <property type="match status" value="1"/>
</dbReference>
<dbReference type="GO" id="GO:0008379">
    <property type="term" value="F:thioredoxin peroxidase activity"/>
    <property type="evidence" value="ECO:0007669"/>
    <property type="project" value="TreeGrafter"/>
</dbReference>
<comment type="caution">
    <text evidence="15">The sequence shown here is derived from an EMBL/GenBank/DDBJ whole genome shotgun (WGS) entry which is preliminary data.</text>
</comment>
<comment type="catalytic activity">
    <reaction evidence="12">
        <text>a hydroperoxide + [thioredoxin]-dithiol = an alcohol + [thioredoxin]-disulfide + H2O</text>
        <dbReference type="Rhea" id="RHEA:62620"/>
        <dbReference type="Rhea" id="RHEA-COMP:10698"/>
        <dbReference type="Rhea" id="RHEA-COMP:10700"/>
        <dbReference type="ChEBI" id="CHEBI:15377"/>
        <dbReference type="ChEBI" id="CHEBI:29950"/>
        <dbReference type="ChEBI" id="CHEBI:30879"/>
        <dbReference type="ChEBI" id="CHEBI:35924"/>
        <dbReference type="ChEBI" id="CHEBI:50058"/>
        <dbReference type="EC" id="1.11.1.24"/>
    </reaction>
</comment>
<dbReference type="SUPFAM" id="SSF52833">
    <property type="entry name" value="Thioredoxin-like"/>
    <property type="match status" value="1"/>
</dbReference>
<organism evidence="15 16">
    <name type="scientific">Porphyromonas endodontalis (strain ATCC 35406 / DSM 24491 / JCM 8526 / CCUG 16442 / BCRC 14492 / NCTC 13058 / HG 370)</name>
    <name type="common">Bacteroides endodontalis</name>
    <dbReference type="NCBI Taxonomy" id="553175"/>
    <lineage>
        <taxon>Bacteria</taxon>
        <taxon>Pseudomonadati</taxon>
        <taxon>Bacteroidota</taxon>
        <taxon>Bacteroidia</taxon>
        <taxon>Bacteroidales</taxon>
        <taxon>Porphyromonadaceae</taxon>
        <taxon>Porphyromonas</taxon>
    </lineage>
</organism>
<evidence type="ECO:0000256" key="13">
    <source>
        <dbReference type="PIRSR" id="PIRSR000239-1"/>
    </source>
</evidence>
<keyword evidence="5" id="KW-0049">Antioxidant</keyword>
<reference evidence="15 16" key="1">
    <citation type="submission" date="2009-04" db="EMBL/GenBank/DDBJ databases">
        <authorList>
            <person name="Sebastian Y."/>
            <person name="Madupu R."/>
            <person name="Durkin A.S."/>
            <person name="Torralba M."/>
            <person name="Methe B."/>
            <person name="Sutton G.G."/>
            <person name="Strausberg R.L."/>
            <person name="Nelson K.E."/>
        </authorList>
    </citation>
    <scope>NUCLEOTIDE SEQUENCE [LARGE SCALE GENOMIC DNA]</scope>
    <source>
        <strain evidence="16">ATCC 35406 / DSM 24491 / JCM 8526 / CCUG 16442 / BCRC 14492 / NCTC 13058 / HG 370</strain>
    </source>
</reference>
<evidence type="ECO:0000256" key="2">
    <source>
        <dbReference type="ARBA" id="ARBA00011245"/>
    </source>
</evidence>
<keyword evidence="8" id="KW-0676">Redox-active center</keyword>
<dbReference type="PIRSF" id="PIRSF000239">
    <property type="entry name" value="AHPC"/>
    <property type="match status" value="1"/>
</dbReference>
<evidence type="ECO:0000256" key="10">
    <source>
        <dbReference type="ARBA" id="ARBA00038489"/>
    </source>
</evidence>
<evidence type="ECO:0000313" key="16">
    <source>
        <dbReference type="Proteomes" id="UP000004295"/>
    </source>
</evidence>
<gene>
    <name evidence="15" type="primary">bcp</name>
    <name evidence="15" type="ORF">POREN0001_1219</name>
</gene>
<dbReference type="STRING" id="553175.POREN0001_1219"/>
<evidence type="ECO:0000313" key="15">
    <source>
        <dbReference type="EMBL" id="EEN83710.1"/>
    </source>
</evidence>
<name>C3J7X6_POREA</name>
<dbReference type="InterPro" id="IPR000866">
    <property type="entry name" value="AhpC/TSA"/>
</dbReference>
<evidence type="ECO:0000256" key="5">
    <source>
        <dbReference type="ARBA" id="ARBA00022862"/>
    </source>
</evidence>
<dbReference type="EC" id="1.11.1.24" evidence="3"/>
<dbReference type="PANTHER" id="PTHR42801:SF4">
    <property type="entry name" value="AHPC_TSA FAMILY PROTEIN"/>
    <property type="match status" value="1"/>
</dbReference>
<protein>
    <recommendedName>
        <fullName evidence="3">thioredoxin-dependent peroxiredoxin</fullName>
        <ecNumber evidence="3">1.11.1.24</ecNumber>
    </recommendedName>
    <alternativeName>
        <fullName evidence="9">Thioredoxin peroxidase</fullName>
    </alternativeName>
    <alternativeName>
        <fullName evidence="11">Thioredoxin-dependent peroxiredoxin Bcp</fullName>
    </alternativeName>
</protein>
<dbReference type="Proteomes" id="UP000004295">
    <property type="component" value="Unassembled WGS sequence"/>
</dbReference>
<evidence type="ECO:0000256" key="11">
    <source>
        <dbReference type="ARBA" id="ARBA00042639"/>
    </source>
</evidence>
<dbReference type="GO" id="GO:0045454">
    <property type="term" value="P:cell redox homeostasis"/>
    <property type="evidence" value="ECO:0007669"/>
    <property type="project" value="TreeGrafter"/>
</dbReference>
<evidence type="ECO:0000256" key="9">
    <source>
        <dbReference type="ARBA" id="ARBA00032824"/>
    </source>
</evidence>
<dbReference type="AlphaFoldDB" id="C3J7X6"/>
<dbReference type="CDD" id="cd03017">
    <property type="entry name" value="PRX_BCP"/>
    <property type="match status" value="1"/>
</dbReference>
<evidence type="ECO:0000256" key="8">
    <source>
        <dbReference type="ARBA" id="ARBA00023284"/>
    </source>
</evidence>
<dbReference type="InterPro" id="IPR050924">
    <property type="entry name" value="Peroxiredoxin_BCP/PrxQ"/>
</dbReference>
<dbReference type="GO" id="GO:0005737">
    <property type="term" value="C:cytoplasm"/>
    <property type="evidence" value="ECO:0007669"/>
    <property type="project" value="TreeGrafter"/>
</dbReference>
<feature type="domain" description="Thioredoxin" evidence="14">
    <location>
        <begin position="4"/>
        <end position="157"/>
    </location>
</feature>
<dbReference type="InterPro" id="IPR024706">
    <property type="entry name" value="Peroxiredoxin_AhpC-typ"/>
</dbReference>
<accession>C3J7X6</accession>
<dbReference type="GO" id="GO:0034599">
    <property type="term" value="P:cellular response to oxidative stress"/>
    <property type="evidence" value="ECO:0007669"/>
    <property type="project" value="TreeGrafter"/>
</dbReference>
<evidence type="ECO:0000256" key="12">
    <source>
        <dbReference type="ARBA" id="ARBA00049091"/>
    </source>
</evidence>
<evidence type="ECO:0000256" key="4">
    <source>
        <dbReference type="ARBA" id="ARBA00022559"/>
    </source>
</evidence>